<dbReference type="EMBL" id="KZ302139">
    <property type="protein sequence ID" value="PFH47036.1"/>
    <property type="molecule type" value="Genomic_DNA"/>
</dbReference>
<protein>
    <submittedName>
        <fullName evidence="2">Uncharacterized protein</fullName>
    </submittedName>
</protein>
<name>A0A2A9NGY4_9AGAR</name>
<evidence type="ECO:0000313" key="3">
    <source>
        <dbReference type="Proteomes" id="UP000242287"/>
    </source>
</evidence>
<feature type="compositionally biased region" description="Low complexity" evidence="1">
    <location>
        <begin position="534"/>
        <end position="582"/>
    </location>
</feature>
<feature type="compositionally biased region" description="Low complexity" evidence="1">
    <location>
        <begin position="87"/>
        <end position="96"/>
    </location>
</feature>
<feature type="compositionally biased region" description="Basic and acidic residues" evidence="1">
    <location>
        <begin position="307"/>
        <end position="318"/>
    </location>
</feature>
<dbReference type="AlphaFoldDB" id="A0A2A9NGY4"/>
<dbReference type="OrthoDB" id="3071726at2759"/>
<feature type="compositionally biased region" description="Low complexity" evidence="1">
    <location>
        <begin position="595"/>
        <end position="604"/>
    </location>
</feature>
<feature type="compositionally biased region" description="Polar residues" evidence="1">
    <location>
        <begin position="1"/>
        <end position="17"/>
    </location>
</feature>
<feature type="region of interest" description="Disordered" evidence="1">
    <location>
        <begin position="303"/>
        <end position="386"/>
    </location>
</feature>
<feature type="compositionally biased region" description="Polar residues" evidence="1">
    <location>
        <begin position="411"/>
        <end position="469"/>
    </location>
</feature>
<feature type="region of interest" description="Disordered" evidence="1">
    <location>
        <begin position="234"/>
        <end position="268"/>
    </location>
</feature>
<feature type="compositionally biased region" description="Polar residues" evidence="1">
    <location>
        <begin position="478"/>
        <end position="523"/>
    </location>
</feature>
<feature type="compositionally biased region" description="Basic and acidic residues" evidence="1">
    <location>
        <begin position="243"/>
        <end position="265"/>
    </location>
</feature>
<feature type="region of interest" description="Disordered" evidence="1">
    <location>
        <begin position="86"/>
        <end position="152"/>
    </location>
</feature>
<gene>
    <name evidence="2" type="ORF">AMATHDRAFT_50597</name>
</gene>
<organism evidence="2 3">
    <name type="scientific">Amanita thiersii Skay4041</name>
    <dbReference type="NCBI Taxonomy" id="703135"/>
    <lineage>
        <taxon>Eukaryota</taxon>
        <taxon>Fungi</taxon>
        <taxon>Dikarya</taxon>
        <taxon>Basidiomycota</taxon>
        <taxon>Agaricomycotina</taxon>
        <taxon>Agaricomycetes</taxon>
        <taxon>Agaricomycetidae</taxon>
        <taxon>Agaricales</taxon>
        <taxon>Pluteineae</taxon>
        <taxon>Amanitaceae</taxon>
        <taxon>Amanita</taxon>
    </lineage>
</organism>
<reference evidence="2 3" key="1">
    <citation type="submission" date="2014-02" db="EMBL/GenBank/DDBJ databases">
        <title>Transposable element dynamics among asymbiotic and ectomycorrhizal Amanita fungi.</title>
        <authorList>
            <consortium name="DOE Joint Genome Institute"/>
            <person name="Hess J."/>
            <person name="Skrede I."/>
            <person name="Wolfe B."/>
            <person name="LaButti K."/>
            <person name="Ohm R.A."/>
            <person name="Grigoriev I.V."/>
            <person name="Pringle A."/>
        </authorList>
    </citation>
    <scope>NUCLEOTIDE SEQUENCE [LARGE SCALE GENOMIC DNA]</scope>
    <source>
        <strain evidence="2 3">SKay4041</strain>
    </source>
</reference>
<dbReference type="STRING" id="703135.A0A2A9NGY4"/>
<proteinExistence type="predicted"/>
<feature type="compositionally biased region" description="Low complexity" evidence="1">
    <location>
        <begin position="358"/>
        <end position="377"/>
    </location>
</feature>
<dbReference type="Proteomes" id="UP000242287">
    <property type="component" value="Unassembled WGS sequence"/>
</dbReference>
<feature type="region of interest" description="Disordered" evidence="1">
    <location>
        <begin position="402"/>
        <end position="617"/>
    </location>
</feature>
<evidence type="ECO:0000313" key="2">
    <source>
        <dbReference type="EMBL" id="PFH47036.1"/>
    </source>
</evidence>
<feature type="region of interest" description="Disordered" evidence="1">
    <location>
        <begin position="1"/>
        <end position="25"/>
    </location>
</feature>
<sequence>MGSNRGFNNSESLQRGGTPSPPRKCFDAMIHWQGSQTTNPALSSLLKEASSFSVRTYTDSDAAALRHDGSPSKSYFSPTWQPVLSATTSSSNNTQQIRSTASTASLPRVTTENSDSAPSSFARTRSSIGSTSRRHDEQGKTPPVSPFTSHDPNTILEMMRGVSAIIDKNTGARSREYARSFSSSDLFASGGSKESKETMAYRRASAIAKMSAGGSLVAMREDEKMKMNASMGEKLAAVGAGRGQDKRKGKERERERSSAIGHYRDGNGLFDDEMEADADVSMMDISIMDVSMGDIDVGLSFANTASDPRRRESREDASRNATKPEMPPPPVPLGKIKATKSSPSSYPNSTNGRTPVRSSSSTSLSTHASMSATSALSQSLGARPTQQAEVKLHPLLIKKQEAKEAKRAQQPPQVNAVSSNVPKSTSAISSTGKAPPTRTASNSSISAPKTSGVNSSIPNPSQNRLQQDYQPPRLGMTRSHTSPFLHGTTSSSSANINTGVKTGTGSALSNSQAKSAKSYTTCQKPFRPPSRLISSQQAPAQASQSQYQPAQYAYYPSPRHVQNNTRNTTTTTSYTTGTTSTGAGSGRLAYPSPSPGSCSDDSFSTARTRGVAKQTSNNASASLYEEYRSASPFLPLTPESGDSSESSMSSSVIGSRSNQQQQQKQGLGEQLEEKGEVDPDSSFGDVSFDISMDALEETMKQYDDLF</sequence>
<evidence type="ECO:0000256" key="1">
    <source>
        <dbReference type="SAM" id="MobiDB-lite"/>
    </source>
</evidence>
<feature type="region of interest" description="Disordered" evidence="1">
    <location>
        <begin position="632"/>
        <end position="689"/>
    </location>
</feature>
<accession>A0A2A9NGY4</accession>
<feature type="compositionally biased region" description="Low complexity" evidence="1">
    <location>
        <begin position="640"/>
        <end position="669"/>
    </location>
</feature>
<feature type="compositionally biased region" description="Polar residues" evidence="1">
    <location>
        <begin position="97"/>
        <end position="122"/>
    </location>
</feature>
<feature type="compositionally biased region" description="Polar residues" evidence="1">
    <location>
        <begin position="339"/>
        <end position="357"/>
    </location>
</feature>
<keyword evidence="3" id="KW-1185">Reference proteome</keyword>